<feature type="transmembrane region" description="Helical" evidence="5">
    <location>
        <begin position="40"/>
        <end position="61"/>
    </location>
</feature>
<evidence type="ECO:0000256" key="2">
    <source>
        <dbReference type="ARBA" id="ARBA00022692"/>
    </source>
</evidence>
<comment type="subcellular location">
    <subcellularLocation>
        <location evidence="1">Membrane</location>
        <topology evidence="1">Multi-pass membrane protein</topology>
    </subcellularLocation>
</comment>
<dbReference type="Proteomes" id="UP000029839">
    <property type="component" value="Unassembled WGS sequence"/>
</dbReference>
<feature type="transmembrane region" description="Helical" evidence="5">
    <location>
        <begin position="73"/>
        <end position="93"/>
    </location>
</feature>
<dbReference type="OrthoDB" id="9786493at2"/>
<feature type="transmembrane region" description="Helical" evidence="5">
    <location>
        <begin position="245"/>
        <end position="271"/>
    </location>
</feature>
<proteinExistence type="predicted"/>
<feature type="transmembrane region" description="Helical" evidence="5">
    <location>
        <begin position="207"/>
        <end position="233"/>
    </location>
</feature>
<dbReference type="PANTHER" id="PTHR30520:SF8">
    <property type="entry name" value="NITRITE TRANSPORTER NIRC"/>
    <property type="match status" value="1"/>
</dbReference>
<evidence type="ECO:0000256" key="1">
    <source>
        <dbReference type="ARBA" id="ARBA00004141"/>
    </source>
</evidence>
<dbReference type="AlphaFoldDB" id="A0A0A0BPC3"/>
<dbReference type="Gene3D" id="1.20.1080.10">
    <property type="entry name" value="Glycerol uptake facilitator protein"/>
    <property type="match status" value="1"/>
</dbReference>
<reference evidence="6 7" key="1">
    <citation type="submission" date="2013-08" db="EMBL/GenBank/DDBJ databases">
        <title>Genome sequencing of Cellulomonas carbonis T26.</title>
        <authorList>
            <person name="Chen F."/>
            <person name="Li Y."/>
            <person name="Wang G."/>
        </authorList>
    </citation>
    <scope>NUCLEOTIDE SEQUENCE [LARGE SCALE GENOMIC DNA]</scope>
    <source>
        <strain evidence="6 7">T26</strain>
    </source>
</reference>
<reference evidence="6 7" key="2">
    <citation type="journal article" date="2015" name="Stand. Genomic Sci.">
        <title>Draft genome sequence of Cellulomonas carbonis T26(T) and comparative analysis of six Cellulomonas genomes.</title>
        <authorList>
            <person name="Zhuang W."/>
            <person name="Zhang S."/>
            <person name="Xia X."/>
            <person name="Wang G."/>
        </authorList>
    </citation>
    <scope>NUCLEOTIDE SEQUENCE [LARGE SCALE GENOMIC DNA]</scope>
    <source>
        <strain evidence="6 7">T26</strain>
    </source>
</reference>
<dbReference type="Pfam" id="PF01226">
    <property type="entry name" value="Form_Nir_trans"/>
    <property type="match status" value="1"/>
</dbReference>
<evidence type="ECO:0000313" key="6">
    <source>
        <dbReference type="EMBL" id="KGM09527.1"/>
    </source>
</evidence>
<dbReference type="PANTHER" id="PTHR30520">
    <property type="entry name" value="FORMATE TRANSPORTER-RELATED"/>
    <property type="match status" value="1"/>
</dbReference>
<organism evidence="6 7">
    <name type="scientific">Cellulomonas carbonis T26</name>
    <dbReference type="NCBI Taxonomy" id="947969"/>
    <lineage>
        <taxon>Bacteria</taxon>
        <taxon>Bacillati</taxon>
        <taxon>Actinomycetota</taxon>
        <taxon>Actinomycetes</taxon>
        <taxon>Micrococcales</taxon>
        <taxon>Cellulomonadaceae</taxon>
        <taxon>Cellulomonas</taxon>
    </lineage>
</organism>
<dbReference type="GO" id="GO:0015499">
    <property type="term" value="F:formate transmembrane transporter activity"/>
    <property type="evidence" value="ECO:0007669"/>
    <property type="project" value="TreeGrafter"/>
</dbReference>
<dbReference type="EMBL" id="AXCY01000091">
    <property type="protein sequence ID" value="KGM09527.1"/>
    <property type="molecule type" value="Genomic_DNA"/>
</dbReference>
<dbReference type="GO" id="GO:0005886">
    <property type="term" value="C:plasma membrane"/>
    <property type="evidence" value="ECO:0007669"/>
    <property type="project" value="TreeGrafter"/>
</dbReference>
<keyword evidence="3 5" id="KW-1133">Transmembrane helix</keyword>
<comment type="caution">
    <text evidence="6">The sequence shown here is derived from an EMBL/GenBank/DDBJ whole genome shotgun (WGS) entry which is preliminary data.</text>
</comment>
<evidence type="ECO:0000256" key="3">
    <source>
        <dbReference type="ARBA" id="ARBA00022989"/>
    </source>
</evidence>
<gene>
    <name evidence="6" type="ORF">N868_01560</name>
</gene>
<protein>
    <submittedName>
        <fullName evidence="6">Formate transporter</fullName>
    </submittedName>
</protein>
<accession>A0A0A0BPC3</accession>
<feature type="transmembrane region" description="Helical" evidence="5">
    <location>
        <begin position="176"/>
        <end position="195"/>
    </location>
</feature>
<keyword evidence="4 5" id="KW-0472">Membrane</keyword>
<keyword evidence="2 5" id="KW-0812">Transmembrane</keyword>
<name>A0A0A0BPC3_9CELL</name>
<dbReference type="InterPro" id="IPR000292">
    <property type="entry name" value="For/NO2_transpt"/>
</dbReference>
<evidence type="ECO:0000313" key="7">
    <source>
        <dbReference type="Proteomes" id="UP000029839"/>
    </source>
</evidence>
<feature type="transmembrane region" description="Helical" evidence="5">
    <location>
        <begin position="122"/>
        <end position="143"/>
    </location>
</feature>
<evidence type="ECO:0000256" key="5">
    <source>
        <dbReference type="SAM" id="Phobius"/>
    </source>
</evidence>
<evidence type="ECO:0000256" key="4">
    <source>
        <dbReference type="ARBA" id="ARBA00023136"/>
    </source>
</evidence>
<keyword evidence="7" id="KW-1185">Reference proteome</keyword>
<sequence length="286" mass="30756">MAADPLHLFPGKQFISTILDALETKTAMSGDLARRYLQRAAMAGIIIGLLYAANYALVAAFDAIDLGSTTLRPLGRIVGALTFGWALVFIYYSKSELLTSNMMVVSIGGYYRRTTWGKALRILGLCYLGNALGGLLVALLVRFSTLADGPVLAEMVASVEHKLEYVSAGPAGWGDLVVRAVLCNFLINMAMLLVYNGLIREDVMRSAVMITAVFLFAFLGLEHSVANTVLFTIVGLREGIDLGLAAGNVLLALLGNYLGGGLLVGFYYAYVNDDARYLRDRPPAGP</sequence>
<dbReference type="RefSeq" id="WP_043608505.1">
    <property type="nucleotide sequence ID" value="NZ_AXCY01000091.1"/>
</dbReference>
<dbReference type="InterPro" id="IPR023271">
    <property type="entry name" value="Aquaporin-like"/>
</dbReference>